<evidence type="ECO:0000313" key="4">
    <source>
        <dbReference type="Proteomes" id="UP000282323"/>
    </source>
</evidence>
<name>A0A3N6PBA7_NATCH</name>
<dbReference type="RefSeq" id="WP_124196221.1">
    <property type="nucleotide sequence ID" value="NZ_REGA01000012.1"/>
</dbReference>
<sequence>MVEKRITDGKRIAQLLASELEGRDDGELESVAVANADRDVEPTAGGARAYDVTRGTPSGSDERIARVFVHEDHARLEFSVEPAVAAEAAADVDLRVRSNEGETSRTSVLLESGAAVKRATDVVQAVVRTHE</sequence>
<dbReference type="EMBL" id="REGA01000012">
    <property type="protein sequence ID" value="RQG93815.1"/>
    <property type="molecule type" value="Genomic_DNA"/>
</dbReference>
<dbReference type="InterPro" id="IPR058306">
    <property type="entry name" value="DUF7993"/>
</dbReference>
<keyword evidence="4" id="KW-1185">Reference proteome</keyword>
<feature type="region of interest" description="Disordered" evidence="1">
    <location>
        <begin position="33"/>
        <end position="59"/>
    </location>
</feature>
<accession>A0A3N6PBA7</accession>
<dbReference type="AlphaFoldDB" id="A0A3N6PBA7"/>
<dbReference type="OrthoDB" id="242585at2157"/>
<feature type="domain" description="DUF7993" evidence="2">
    <location>
        <begin position="1"/>
        <end position="130"/>
    </location>
</feature>
<gene>
    <name evidence="3" type="ORF">EA473_13940</name>
</gene>
<dbReference type="Proteomes" id="UP000282323">
    <property type="component" value="Unassembled WGS sequence"/>
</dbReference>
<dbReference type="Pfam" id="PF25956">
    <property type="entry name" value="DUF7993"/>
    <property type="match status" value="1"/>
</dbReference>
<evidence type="ECO:0000259" key="2">
    <source>
        <dbReference type="Pfam" id="PF25956"/>
    </source>
</evidence>
<reference evidence="3 4" key="1">
    <citation type="submission" date="2018-10" db="EMBL/GenBank/DDBJ databases">
        <title>Natrarchaeobius chitinivorans gen. nov., sp. nov., and Natrarchaeobius haloalkaliphilus sp. nov., alkaliphilic, chitin-utilizing haloarchaea from hypersaline alkaline lakes.</title>
        <authorList>
            <person name="Sorokin D.Y."/>
            <person name="Elcheninov A.G."/>
            <person name="Kostrikina N.A."/>
            <person name="Bale N.J."/>
            <person name="Sinninghe Damste J.S."/>
            <person name="Khijniak T.V."/>
            <person name="Kublanov I.V."/>
            <person name="Toshchakov S.V."/>
        </authorList>
    </citation>
    <scope>NUCLEOTIDE SEQUENCE [LARGE SCALE GENOMIC DNA]</scope>
    <source>
        <strain evidence="3 4">AArcht4T</strain>
    </source>
</reference>
<comment type="caution">
    <text evidence="3">The sequence shown here is derived from an EMBL/GenBank/DDBJ whole genome shotgun (WGS) entry which is preliminary data.</text>
</comment>
<protein>
    <recommendedName>
        <fullName evidence="2">DUF7993 domain-containing protein</fullName>
    </recommendedName>
</protein>
<evidence type="ECO:0000313" key="3">
    <source>
        <dbReference type="EMBL" id="RQG93815.1"/>
    </source>
</evidence>
<evidence type="ECO:0000256" key="1">
    <source>
        <dbReference type="SAM" id="MobiDB-lite"/>
    </source>
</evidence>
<organism evidence="3 4">
    <name type="scientific">Natrarchaeobius chitinivorans</name>
    <dbReference type="NCBI Taxonomy" id="1679083"/>
    <lineage>
        <taxon>Archaea</taxon>
        <taxon>Methanobacteriati</taxon>
        <taxon>Methanobacteriota</taxon>
        <taxon>Stenosarchaea group</taxon>
        <taxon>Halobacteria</taxon>
        <taxon>Halobacteriales</taxon>
        <taxon>Natrialbaceae</taxon>
        <taxon>Natrarchaeobius</taxon>
    </lineage>
</organism>
<proteinExistence type="predicted"/>